<reference evidence="1 2" key="1">
    <citation type="submission" date="2017-11" db="EMBL/GenBank/DDBJ databases">
        <title>De novo assembly and phasing of dikaryotic genomes from two isolates of Puccinia coronata f. sp. avenae, the causal agent of oat crown rust.</title>
        <authorList>
            <person name="Miller M.E."/>
            <person name="Zhang Y."/>
            <person name="Omidvar V."/>
            <person name="Sperschneider J."/>
            <person name="Schwessinger B."/>
            <person name="Raley C."/>
            <person name="Palmer J.M."/>
            <person name="Garnica D."/>
            <person name="Upadhyaya N."/>
            <person name="Rathjen J."/>
            <person name="Taylor J.M."/>
            <person name="Park R.F."/>
            <person name="Dodds P.N."/>
            <person name="Hirsch C.D."/>
            <person name="Kianian S.F."/>
            <person name="Figueroa M."/>
        </authorList>
    </citation>
    <scope>NUCLEOTIDE SEQUENCE [LARGE SCALE GENOMIC DNA]</scope>
    <source>
        <strain evidence="1">12SD80</strain>
    </source>
</reference>
<proteinExistence type="predicted"/>
<comment type="caution">
    <text evidence="1">The sequence shown here is derived from an EMBL/GenBank/DDBJ whole genome shotgun (WGS) entry which is preliminary data.</text>
</comment>
<accession>A0A2N5TK83</accession>
<evidence type="ECO:0000313" key="2">
    <source>
        <dbReference type="Proteomes" id="UP000235392"/>
    </source>
</evidence>
<gene>
    <name evidence="1" type="ORF">PCASD_21119</name>
</gene>
<dbReference type="EMBL" id="PGCI01000499">
    <property type="protein sequence ID" value="PLW25912.1"/>
    <property type="molecule type" value="Genomic_DNA"/>
</dbReference>
<protein>
    <submittedName>
        <fullName evidence="1">Uncharacterized protein</fullName>
    </submittedName>
</protein>
<organism evidence="1 2">
    <name type="scientific">Puccinia coronata f. sp. avenae</name>
    <dbReference type="NCBI Taxonomy" id="200324"/>
    <lineage>
        <taxon>Eukaryota</taxon>
        <taxon>Fungi</taxon>
        <taxon>Dikarya</taxon>
        <taxon>Basidiomycota</taxon>
        <taxon>Pucciniomycotina</taxon>
        <taxon>Pucciniomycetes</taxon>
        <taxon>Pucciniales</taxon>
        <taxon>Pucciniaceae</taxon>
        <taxon>Puccinia</taxon>
    </lineage>
</organism>
<sequence>MADGRFSKIEELKHWCFARRKACDAIIRGSGHHGRNVGEVTRRDSRTVPVMNTEPNTSSIALVHQNIYAKVVQRSLGPMPWAKGGKGGLKVWISCTPRGGGSTAERTANIGPIRTWSSTIV</sequence>
<evidence type="ECO:0000313" key="1">
    <source>
        <dbReference type="EMBL" id="PLW25912.1"/>
    </source>
</evidence>
<dbReference type="Proteomes" id="UP000235392">
    <property type="component" value="Unassembled WGS sequence"/>
</dbReference>
<name>A0A2N5TK83_9BASI</name>
<dbReference type="AlphaFoldDB" id="A0A2N5TK83"/>